<comment type="caution">
    <text evidence="1">The sequence shown here is derived from an EMBL/GenBank/DDBJ whole genome shotgun (WGS) entry which is preliminary data.</text>
</comment>
<dbReference type="AlphaFoldDB" id="A0AAD9LSI3"/>
<protein>
    <submittedName>
        <fullName evidence="1">Uncharacterized protein</fullName>
    </submittedName>
</protein>
<name>A0AAD9LSI3_9STRA</name>
<sequence length="158" mass="17723">MEEKVNIIDRHFARLVEQSAFELQLDGNNELCKDNKPWECRCVLPPPEEDVLLHLAMTGGLFEKSLSAILSNVQPIIHYEITDQRSNNERFLEELSTAAFVLASHAGGVGGVPFPRFLGEFLFDLGVSEQNEMVRLLQDVEKAGWTQTVPFLSPPNGK</sequence>
<keyword evidence="2" id="KW-1185">Reference proteome</keyword>
<reference evidence="1" key="1">
    <citation type="submission" date="2023-08" db="EMBL/GenBank/DDBJ databases">
        <title>Reference Genome Resource for the Citrus Pathogen Phytophthora citrophthora.</title>
        <authorList>
            <person name="Moller H."/>
            <person name="Coetzee B."/>
            <person name="Rose L.J."/>
            <person name="Van Niekerk J.M."/>
        </authorList>
    </citation>
    <scope>NUCLEOTIDE SEQUENCE</scope>
    <source>
        <strain evidence="1">STE-U-9442</strain>
    </source>
</reference>
<proteinExistence type="predicted"/>
<accession>A0AAD9LSI3</accession>
<evidence type="ECO:0000313" key="2">
    <source>
        <dbReference type="Proteomes" id="UP001259832"/>
    </source>
</evidence>
<dbReference type="EMBL" id="JASMQC010000004">
    <property type="protein sequence ID" value="KAK1945562.1"/>
    <property type="molecule type" value="Genomic_DNA"/>
</dbReference>
<evidence type="ECO:0000313" key="1">
    <source>
        <dbReference type="EMBL" id="KAK1945562.1"/>
    </source>
</evidence>
<gene>
    <name evidence="1" type="ORF">P3T76_002610</name>
</gene>
<dbReference type="Proteomes" id="UP001259832">
    <property type="component" value="Unassembled WGS sequence"/>
</dbReference>
<organism evidence="1 2">
    <name type="scientific">Phytophthora citrophthora</name>
    <dbReference type="NCBI Taxonomy" id="4793"/>
    <lineage>
        <taxon>Eukaryota</taxon>
        <taxon>Sar</taxon>
        <taxon>Stramenopiles</taxon>
        <taxon>Oomycota</taxon>
        <taxon>Peronosporomycetes</taxon>
        <taxon>Peronosporales</taxon>
        <taxon>Peronosporaceae</taxon>
        <taxon>Phytophthora</taxon>
    </lineage>
</organism>